<reference evidence="3 4" key="1">
    <citation type="submission" date="2020-06" db="EMBL/GenBank/DDBJ databases">
        <title>The yeast mating-type switching endonuclease HO is a domesticated member of an unorthodox homing genetic element family.</title>
        <authorList>
            <person name="Coughlan A.Y."/>
            <person name="Lombardi L."/>
            <person name="Braun-Galleani S."/>
            <person name="Martos A.R."/>
            <person name="Galeote V."/>
            <person name="Bigey F."/>
            <person name="Dequin S."/>
            <person name="Byrne K.P."/>
            <person name="Wolfe K.H."/>
        </authorList>
    </citation>
    <scope>NUCLEOTIDE SEQUENCE [LARGE SCALE GENOMIC DNA]</scope>
    <source>
        <strain evidence="3 4">CBS764</strain>
    </source>
</reference>
<keyword evidence="1" id="KW-0175">Coiled coil</keyword>
<keyword evidence="4" id="KW-1185">Reference proteome</keyword>
<feature type="region of interest" description="Disordered" evidence="2">
    <location>
        <begin position="35"/>
        <end position="68"/>
    </location>
</feature>
<feature type="coiled-coil region" evidence="1">
    <location>
        <begin position="243"/>
        <end position="270"/>
    </location>
</feature>
<name>A0A7G3ZJZ9_9SACH</name>
<proteinExistence type="predicted"/>
<organism evidence="3 4">
    <name type="scientific">Torulaspora globosa</name>
    <dbReference type="NCBI Taxonomy" id="48254"/>
    <lineage>
        <taxon>Eukaryota</taxon>
        <taxon>Fungi</taxon>
        <taxon>Dikarya</taxon>
        <taxon>Ascomycota</taxon>
        <taxon>Saccharomycotina</taxon>
        <taxon>Saccharomycetes</taxon>
        <taxon>Saccharomycetales</taxon>
        <taxon>Saccharomycetaceae</taxon>
        <taxon>Torulaspora</taxon>
    </lineage>
</organism>
<evidence type="ECO:0000313" key="4">
    <source>
        <dbReference type="Proteomes" id="UP000515788"/>
    </source>
</evidence>
<dbReference type="AlphaFoldDB" id="A0A7G3ZJZ9"/>
<dbReference type="InterPro" id="IPR028211">
    <property type="entry name" value="Ntr2"/>
</dbReference>
<evidence type="ECO:0000313" key="3">
    <source>
        <dbReference type="EMBL" id="QLL33835.1"/>
    </source>
</evidence>
<evidence type="ECO:0000256" key="2">
    <source>
        <dbReference type="SAM" id="MobiDB-lite"/>
    </source>
</evidence>
<dbReference type="Proteomes" id="UP000515788">
    <property type="component" value="Chromosome 6"/>
</dbReference>
<dbReference type="GO" id="GO:0071008">
    <property type="term" value="C:U2-type post-mRNA release spliceosomal complex"/>
    <property type="evidence" value="ECO:0007669"/>
    <property type="project" value="InterPro"/>
</dbReference>
<accession>A0A7G3ZJZ9</accession>
<dbReference type="RefSeq" id="XP_037140509.1">
    <property type="nucleotide sequence ID" value="XM_037284613.1"/>
</dbReference>
<dbReference type="Pfam" id="PF15458">
    <property type="entry name" value="NTR2"/>
    <property type="match status" value="1"/>
</dbReference>
<dbReference type="EMBL" id="CP059251">
    <property type="protein sequence ID" value="QLL33835.1"/>
    <property type="molecule type" value="Genomic_DNA"/>
</dbReference>
<dbReference type="GO" id="GO:0000390">
    <property type="term" value="P:spliceosomal complex disassembly"/>
    <property type="evidence" value="ECO:0007669"/>
    <property type="project" value="InterPro"/>
</dbReference>
<gene>
    <name evidence="3" type="ORF">HG536_0F01600</name>
</gene>
<dbReference type="OrthoDB" id="4067234at2759"/>
<protein>
    <recommendedName>
        <fullName evidence="5">NTR2</fullName>
    </recommendedName>
</protein>
<evidence type="ECO:0008006" key="5">
    <source>
        <dbReference type="Google" id="ProtNLM"/>
    </source>
</evidence>
<dbReference type="GeneID" id="59327050"/>
<dbReference type="KEGG" id="tgb:HG536_0F01600"/>
<sequence>MNIRKRVKINVQSSAETGTIDAKRLNKVRLSLFRDDDDDDDLKDAPTRVLKKKRDQQPSEIAAPEESHISYNDLFSRKSASKPSFERVLNLEDMAEEDDSEPAAVACMEETELRHSRNQDDEKVYVSLLDKEDKLEIIDTMKRQGGPEEQDELDEHELELLDDGTLPLSSRELLLSRSRKKQAIEEAIRMQDEEGSATWETRMLSKGTGDSRHSAVIAALPRLYSSDSSDDDESDVVGLSQAIASIALRKRQLEKQLIALKAQKASLQQQQATLIHRLDQWPQI</sequence>
<evidence type="ECO:0000256" key="1">
    <source>
        <dbReference type="SAM" id="Coils"/>
    </source>
</evidence>